<dbReference type="InterPro" id="IPR027417">
    <property type="entry name" value="P-loop_NTPase"/>
</dbReference>
<keyword evidence="2" id="KW-0813">Transport</keyword>
<evidence type="ECO:0000313" key="6">
    <source>
        <dbReference type="EMBL" id="NSI57020.1"/>
    </source>
</evidence>
<sequence length="262" mass="30316">KGDRNTCFVQFLIFKHALGQAYQVMKISKNRLQELLEIPVEINGRKLVSKVTKLEVKNVNYYFNDKRVYNKKLNFAINKSGIYGLVGKNGAGKTTLINILVGINNANIIGEVYINNLNTKDIDMYNLRQYNFSIMLQGINSIDITVEDYISKYITDAKINELKHDGKCKDIFFSKLFNLDNLMNKKICEVSSGERQMVQLFTKIYKNADVYIFDEPTSNVHPLLVEHIWVLMEYLKNAHKIVVIISHDKSIYNRFDSLIDLN</sequence>
<dbReference type="PANTHER" id="PTHR42734">
    <property type="entry name" value="METAL TRANSPORT SYSTEM ATP-BINDING PROTEIN TM_0124-RELATED"/>
    <property type="match status" value="1"/>
</dbReference>
<dbReference type="SMART" id="SM00382">
    <property type="entry name" value="AAA"/>
    <property type="match status" value="1"/>
</dbReference>
<name>A0AAJ3KKJ3_MEDGN</name>
<dbReference type="Proteomes" id="UP001296580">
    <property type="component" value="Unassembled WGS sequence"/>
</dbReference>
<evidence type="ECO:0000256" key="4">
    <source>
        <dbReference type="ARBA" id="ARBA00022840"/>
    </source>
</evidence>
<dbReference type="SUPFAM" id="SSF52540">
    <property type="entry name" value="P-loop containing nucleoside triphosphate hydrolases"/>
    <property type="match status" value="1"/>
</dbReference>
<dbReference type="PANTHER" id="PTHR42734:SF17">
    <property type="entry name" value="METAL TRANSPORT SYSTEM ATP-BINDING PROTEIN TM_0124-RELATED"/>
    <property type="match status" value="1"/>
</dbReference>
<dbReference type="Pfam" id="PF00005">
    <property type="entry name" value="ABC_tran"/>
    <property type="match status" value="1"/>
</dbReference>
<dbReference type="InterPro" id="IPR003593">
    <property type="entry name" value="AAA+_ATPase"/>
</dbReference>
<protein>
    <submittedName>
        <fullName evidence="6">ATP-binding cassette domain-containing protein</fullName>
    </submittedName>
</protein>
<reference evidence="6" key="1">
    <citation type="journal article" date="2020" name="Cell Host Microbe">
        <title>Functional and Genomic Variation between Human-Derived Isolates of Lachnospiraceae Reveals Inter- and Intra-Species Diversity.</title>
        <authorList>
            <person name="Sorbara M.T."/>
            <person name="Littmann E.R."/>
            <person name="Fontana E."/>
            <person name="Moody T.U."/>
            <person name="Kohout C.E."/>
            <person name="Gjonbalaj M."/>
            <person name="Eaton V."/>
            <person name="Seok R."/>
            <person name="Leiner I.M."/>
            <person name="Pamer E.G."/>
        </authorList>
    </citation>
    <scope>NUCLEOTIDE SEQUENCE</scope>
    <source>
        <strain evidence="6">MSK.15.32</strain>
    </source>
</reference>
<feature type="non-terminal residue" evidence="6">
    <location>
        <position position="1"/>
    </location>
</feature>
<dbReference type="GO" id="GO:0005524">
    <property type="term" value="F:ATP binding"/>
    <property type="evidence" value="ECO:0007669"/>
    <property type="project" value="UniProtKB-KW"/>
</dbReference>
<comment type="similarity">
    <text evidence="1">Belongs to the ABC transporter superfamily.</text>
</comment>
<dbReference type="PROSITE" id="PS50893">
    <property type="entry name" value="ABC_TRANSPORTER_2"/>
    <property type="match status" value="1"/>
</dbReference>
<feature type="domain" description="ABC transporter" evidence="5">
    <location>
        <begin position="54"/>
        <end position="262"/>
    </location>
</feature>
<keyword evidence="4 6" id="KW-0067">ATP-binding</keyword>
<dbReference type="InterPro" id="IPR050153">
    <property type="entry name" value="Metal_Ion_Import_ABC"/>
</dbReference>
<dbReference type="EMBL" id="JAAIRV010000002">
    <property type="protein sequence ID" value="NSI57020.1"/>
    <property type="molecule type" value="Genomic_DNA"/>
</dbReference>
<evidence type="ECO:0000256" key="3">
    <source>
        <dbReference type="ARBA" id="ARBA00022741"/>
    </source>
</evidence>
<gene>
    <name evidence="6" type="ORF">G4993_01165</name>
</gene>
<evidence type="ECO:0000313" key="7">
    <source>
        <dbReference type="Proteomes" id="UP001296580"/>
    </source>
</evidence>
<dbReference type="RefSeq" id="WP_173877887.1">
    <property type="nucleotide sequence ID" value="NZ_JAAIMR010000001.1"/>
</dbReference>
<organism evidence="6 7">
    <name type="scientific">Mediterraneibacter gnavus</name>
    <name type="common">Ruminococcus gnavus</name>
    <dbReference type="NCBI Taxonomy" id="33038"/>
    <lineage>
        <taxon>Bacteria</taxon>
        <taxon>Bacillati</taxon>
        <taxon>Bacillota</taxon>
        <taxon>Clostridia</taxon>
        <taxon>Lachnospirales</taxon>
        <taxon>Lachnospiraceae</taxon>
        <taxon>Mediterraneibacter</taxon>
    </lineage>
</organism>
<evidence type="ECO:0000256" key="2">
    <source>
        <dbReference type="ARBA" id="ARBA00022448"/>
    </source>
</evidence>
<accession>A0AAJ3KKJ3</accession>
<dbReference type="AlphaFoldDB" id="A0AAJ3KKJ3"/>
<comment type="caution">
    <text evidence="6">The sequence shown here is derived from an EMBL/GenBank/DDBJ whole genome shotgun (WGS) entry which is preliminary data.</text>
</comment>
<keyword evidence="3" id="KW-0547">Nucleotide-binding</keyword>
<reference evidence="6" key="2">
    <citation type="submission" date="2020-02" db="EMBL/GenBank/DDBJ databases">
        <authorList>
            <person name="Littmann E."/>
            <person name="Sorbara M."/>
        </authorList>
    </citation>
    <scope>NUCLEOTIDE SEQUENCE</scope>
    <source>
        <strain evidence="6">MSK.15.32</strain>
    </source>
</reference>
<evidence type="ECO:0000256" key="1">
    <source>
        <dbReference type="ARBA" id="ARBA00005417"/>
    </source>
</evidence>
<proteinExistence type="inferred from homology"/>
<dbReference type="Gene3D" id="3.40.50.300">
    <property type="entry name" value="P-loop containing nucleotide triphosphate hydrolases"/>
    <property type="match status" value="1"/>
</dbReference>
<evidence type="ECO:0000259" key="5">
    <source>
        <dbReference type="PROSITE" id="PS50893"/>
    </source>
</evidence>
<dbReference type="InterPro" id="IPR003439">
    <property type="entry name" value="ABC_transporter-like_ATP-bd"/>
</dbReference>
<dbReference type="GO" id="GO:0016887">
    <property type="term" value="F:ATP hydrolysis activity"/>
    <property type="evidence" value="ECO:0007669"/>
    <property type="project" value="InterPro"/>
</dbReference>